<keyword evidence="2" id="KW-1185">Reference proteome</keyword>
<gene>
    <name evidence="1" type="ORF">ACED57_21655</name>
</gene>
<comment type="caution">
    <text evidence="1">The sequence shown here is derived from an EMBL/GenBank/DDBJ whole genome shotgun (WGS) entry which is preliminary data.</text>
</comment>
<dbReference type="Pfam" id="PF11185">
    <property type="entry name" value="DUF2971"/>
    <property type="match status" value="1"/>
</dbReference>
<name>A0ABV4KTI1_9VIBR</name>
<reference evidence="1 2" key="1">
    <citation type="submission" date="2024-06" db="EMBL/GenBank/DDBJ databases">
        <authorList>
            <person name="Steensen K."/>
            <person name="Seneca J."/>
            <person name="Bartlau N."/>
            <person name="Yu A.X."/>
            <person name="Polz M.F."/>
        </authorList>
    </citation>
    <scope>NUCLEOTIDE SEQUENCE [LARGE SCALE GENOMIC DNA]</scope>
    <source>
        <strain evidence="1 2">1F9</strain>
    </source>
</reference>
<dbReference type="RefSeq" id="WP_371708482.1">
    <property type="nucleotide sequence ID" value="NZ_JBGOOL010000095.1"/>
</dbReference>
<organism evidence="1 2">
    <name type="scientific">Vibrio atlanticus</name>
    <dbReference type="NCBI Taxonomy" id="693153"/>
    <lineage>
        <taxon>Bacteria</taxon>
        <taxon>Pseudomonadati</taxon>
        <taxon>Pseudomonadota</taxon>
        <taxon>Gammaproteobacteria</taxon>
        <taxon>Vibrionales</taxon>
        <taxon>Vibrionaceae</taxon>
        <taxon>Vibrio</taxon>
    </lineage>
</organism>
<evidence type="ECO:0000313" key="1">
    <source>
        <dbReference type="EMBL" id="MEZ8055720.1"/>
    </source>
</evidence>
<dbReference type="Proteomes" id="UP001569175">
    <property type="component" value="Unassembled WGS sequence"/>
</dbReference>
<sequence length="269" mass="30155">MKLYKYVSADIAKLILKNRTIRYTQPDFLNDPYEGVRFNKSDLPIELSDNLKLNIESGDLLAKNIAEATIQGLQYKKKKIAKEIDVIRLKVDSIFGVLSLSRTPYSLLMWAHYADNHKGCLIEFDSDFLPALGSSQDVIVDVDSGAVTYSSVPLDAGIIAKLLIDEQGSELVIEQKTVLPHLLYKSLEWAYEEEIRLVNNITLKGYSSKITNDVENIYLYNIPNKAITSVTLGMRCNDDEICELTKAIGAKVRNASLEDSKFAIAIRDA</sequence>
<proteinExistence type="predicted"/>
<accession>A0ABV4KTI1</accession>
<protein>
    <submittedName>
        <fullName evidence="1">DUF2971 domain-containing protein</fullName>
    </submittedName>
</protein>
<dbReference type="InterPro" id="IPR021352">
    <property type="entry name" value="DUF2971"/>
</dbReference>
<evidence type="ECO:0000313" key="2">
    <source>
        <dbReference type="Proteomes" id="UP001569175"/>
    </source>
</evidence>
<dbReference type="EMBL" id="JBGOOL010000095">
    <property type="protein sequence ID" value="MEZ8055720.1"/>
    <property type="molecule type" value="Genomic_DNA"/>
</dbReference>